<comment type="caution">
    <text evidence="2">The sequence shown here is derived from an EMBL/GenBank/DDBJ whole genome shotgun (WGS) entry which is preliminary data.</text>
</comment>
<keyword evidence="3" id="KW-1185">Reference proteome</keyword>
<feature type="transmembrane region" description="Helical" evidence="1">
    <location>
        <begin position="16"/>
        <end position="39"/>
    </location>
</feature>
<evidence type="ECO:0000256" key="1">
    <source>
        <dbReference type="SAM" id="Phobius"/>
    </source>
</evidence>
<accession>A0A841AF21</accession>
<organism evidence="2 3">
    <name type="scientific">Brachybacterium aquaticum</name>
    <dbReference type="NCBI Taxonomy" id="1432564"/>
    <lineage>
        <taxon>Bacteria</taxon>
        <taxon>Bacillati</taxon>
        <taxon>Actinomycetota</taxon>
        <taxon>Actinomycetes</taxon>
        <taxon>Micrococcales</taxon>
        <taxon>Dermabacteraceae</taxon>
        <taxon>Brachybacterium</taxon>
    </lineage>
</organism>
<dbReference type="EMBL" id="JACHLZ010000001">
    <property type="protein sequence ID" value="MBB5832573.1"/>
    <property type="molecule type" value="Genomic_DNA"/>
</dbReference>
<keyword evidence="1" id="KW-0472">Membrane</keyword>
<reference evidence="2 3" key="1">
    <citation type="submission" date="2020-08" db="EMBL/GenBank/DDBJ databases">
        <title>Sequencing the genomes of 1000 actinobacteria strains.</title>
        <authorList>
            <person name="Klenk H.-P."/>
        </authorList>
    </citation>
    <scope>NUCLEOTIDE SEQUENCE [LARGE SCALE GENOMIC DNA]</scope>
    <source>
        <strain evidence="2 3">DSM 28796</strain>
    </source>
</reference>
<protein>
    <submittedName>
        <fullName evidence="2">Uncharacterized protein</fullName>
    </submittedName>
</protein>
<feature type="transmembrane region" description="Helical" evidence="1">
    <location>
        <begin position="45"/>
        <end position="64"/>
    </location>
</feature>
<proteinExistence type="predicted"/>
<gene>
    <name evidence="2" type="ORF">HNR70_002386</name>
</gene>
<evidence type="ECO:0000313" key="2">
    <source>
        <dbReference type="EMBL" id="MBB5832573.1"/>
    </source>
</evidence>
<keyword evidence="1" id="KW-1133">Transmembrane helix</keyword>
<dbReference type="RefSeq" id="WP_184325878.1">
    <property type="nucleotide sequence ID" value="NZ_JACHLZ010000001.1"/>
</dbReference>
<keyword evidence="1" id="KW-0812">Transmembrane</keyword>
<dbReference type="AlphaFoldDB" id="A0A841AF21"/>
<dbReference type="Proteomes" id="UP000588158">
    <property type="component" value="Unassembled WGS sequence"/>
</dbReference>
<sequence length="76" mass="8225">MHRTPSQRRGDHVQGYLVGLAIVLAGLALALGPIAMGPIELPRSVPAGVLAVLVGLLWILRRVLEQRREARAARRA</sequence>
<evidence type="ECO:0000313" key="3">
    <source>
        <dbReference type="Proteomes" id="UP000588158"/>
    </source>
</evidence>
<name>A0A841AF21_9MICO</name>